<organism evidence="6 7">
    <name type="scientific">Mucor circinelloides f. lusitanicus</name>
    <name type="common">Mucor racemosus var. lusitanicus</name>
    <dbReference type="NCBI Taxonomy" id="29924"/>
    <lineage>
        <taxon>Eukaryota</taxon>
        <taxon>Fungi</taxon>
        <taxon>Fungi incertae sedis</taxon>
        <taxon>Mucoromycota</taxon>
        <taxon>Mucoromycotina</taxon>
        <taxon>Mucoromycetes</taxon>
        <taxon>Mucorales</taxon>
        <taxon>Mucorineae</taxon>
        <taxon>Mucoraceae</taxon>
        <taxon>Mucor</taxon>
    </lineage>
</organism>
<dbReference type="AlphaFoldDB" id="A0A8H4BGP9"/>
<gene>
    <name evidence="6" type="ORF">FB192DRAFT_1098354</name>
</gene>
<dbReference type="PROSITE" id="PS50011">
    <property type="entry name" value="PROTEIN_KINASE_DOM"/>
    <property type="match status" value="1"/>
</dbReference>
<evidence type="ECO:0000256" key="3">
    <source>
        <dbReference type="PROSITE-ProRule" id="PRU10141"/>
    </source>
</evidence>
<keyword evidence="1 3" id="KW-0547">Nucleotide-binding</keyword>
<keyword evidence="6" id="KW-0808">Transferase</keyword>
<dbReference type="GO" id="GO:0004674">
    <property type="term" value="F:protein serine/threonine kinase activity"/>
    <property type="evidence" value="ECO:0007669"/>
    <property type="project" value="TreeGrafter"/>
</dbReference>
<feature type="region of interest" description="Disordered" evidence="4">
    <location>
        <begin position="848"/>
        <end position="975"/>
    </location>
</feature>
<feature type="region of interest" description="Disordered" evidence="4">
    <location>
        <begin position="587"/>
        <end position="631"/>
    </location>
</feature>
<feature type="compositionally biased region" description="Acidic residues" evidence="4">
    <location>
        <begin position="869"/>
        <end position="891"/>
    </location>
</feature>
<feature type="compositionally biased region" description="Low complexity" evidence="4">
    <location>
        <begin position="893"/>
        <end position="926"/>
    </location>
</feature>
<dbReference type="GO" id="GO:0035556">
    <property type="term" value="P:intracellular signal transduction"/>
    <property type="evidence" value="ECO:0007669"/>
    <property type="project" value="TreeGrafter"/>
</dbReference>
<feature type="domain" description="Protein kinase" evidence="5">
    <location>
        <begin position="39"/>
        <end position="285"/>
    </location>
</feature>
<dbReference type="Gene3D" id="1.10.510.10">
    <property type="entry name" value="Transferase(Phosphotransferase) domain 1"/>
    <property type="match status" value="1"/>
</dbReference>
<evidence type="ECO:0000256" key="1">
    <source>
        <dbReference type="ARBA" id="ARBA00022741"/>
    </source>
</evidence>
<reference evidence="6 7" key="1">
    <citation type="submission" date="2019-09" db="EMBL/GenBank/DDBJ databases">
        <authorList>
            <consortium name="DOE Joint Genome Institute"/>
            <person name="Mondo S.J."/>
            <person name="Navarro-Mendoza M.I."/>
            <person name="Perez-Arques C."/>
            <person name="Panchal S."/>
            <person name="Nicolas F.E."/>
            <person name="Ganguly P."/>
            <person name="Pangilinan J."/>
            <person name="Grigoriev I."/>
            <person name="Heitman J."/>
            <person name="Sanya K."/>
            <person name="Garre V."/>
        </authorList>
    </citation>
    <scope>NUCLEOTIDE SEQUENCE [LARGE SCALE GENOMIC DNA]</scope>
    <source>
        <strain evidence="6 7">MU402</strain>
    </source>
</reference>
<evidence type="ECO:0000256" key="4">
    <source>
        <dbReference type="SAM" id="MobiDB-lite"/>
    </source>
</evidence>
<evidence type="ECO:0000256" key="2">
    <source>
        <dbReference type="ARBA" id="ARBA00022840"/>
    </source>
</evidence>
<feature type="compositionally biased region" description="Low complexity" evidence="4">
    <location>
        <begin position="296"/>
        <end position="312"/>
    </location>
</feature>
<feature type="compositionally biased region" description="Low complexity" evidence="4">
    <location>
        <begin position="802"/>
        <end position="813"/>
    </location>
</feature>
<proteinExistence type="predicted"/>
<dbReference type="InterPro" id="IPR017441">
    <property type="entry name" value="Protein_kinase_ATP_BS"/>
</dbReference>
<dbReference type="InterPro" id="IPR008271">
    <property type="entry name" value="Ser/Thr_kinase_AS"/>
</dbReference>
<name>A0A8H4BGP9_MUCCL</name>
<dbReference type="FunFam" id="3.30.200.20:FF:000042">
    <property type="entry name" value="Aurora kinase A"/>
    <property type="match status" value="1"/>
</dbReference>
<feature type="region of interest" description="Disordered" evidence="4">
    <location>
        <begin position="790"/>
        <end position="813"/>
    </location>
</feature>
<dbReference type="PROSITE" id="PS00107">
    <property type="entry name" value="PROTEIN_KINASE_ATP"/>
    <property type="match status" value="1"/>
</dbReference>
<evidence type="ECO:0000313" key="7">
    <source>
        <dbReference type="Proteomes" id="UP000469890"/>
    </source>
</evidence>
<dbReference type="CDD" id="cd14003">
    <property type="entry name" value="STKc_AMPK-like"/>
    <property type="match status" value="1"/>
</dbReference>
<feature type="region of interest" description="Disordered" evidence="4">
    <location>
        <begin position="486"/>
        <end position="521"/>
    </location>
</feature>
<feature type="binding site" evidence="3">
    <location>
        <position position="69"/>
    </location>
    <ligand>
        <name>ATP</name>
        <dbReference type="ChEBI" id="CHEBI:30616"/>
    </ligand>
</feature>
<dbReference type="SUPFAM" id="SSF56112">
    <property type="entry name" value="Protein kinase-like (PK-like)"/>
    <property type="match status" value="1"/>
</dbReference>
<accession>A0A8H4BGP9</accession>
<dbReference type="Proteomes" id="UP000469890">
    <property type="component" value="Unassembled WGS sequence"/>
</dbReference>
<sequence length="975" mass="108097">MLSSPRNSVTHNQQAKLAVDYNELLKELSSHEMTSVGCYTIGETIGEGTFGKVKKGTHKLTGRLVAIKKISKQHAPMMAREIHHHRQLKHPNIVMLYEMITTESCIHIISEYCPNGDLLDALTDSGRCSDARVHKWFRQLTDAIKYCHTRGIVHRDLKLENILLDADDNVKICDFGFARFTQKNQYLETFCGSLSYSAPEVILRKKYTGPETDIWSLGVILYTLLAGEYPFDDDSEIMTQRKIVQVDYEMPFYFSASLQDLIHHMLQANPSDRLSIDAIVDHAWMYEEDDTCLTPSSSTATNQSNSSSSDVDSIFSQNDVNSIAAMEDVDHNLKFSPQVRSSLGMLRPSSQQQQQQQGKSPRFSAPSLNRRAATPTSPLLQSSFRTSLPSSFYYQRESMVGSDTFSMTPIEQRLFAALTAAGFDKDALIKMQTGECDTSSTLWHLLLENMSNSQLSAKSNVSDAFASAIQSRNLMMVDSTSSLDLATSVHTSPDKESTPIDRGIQTGMDDQEEQQTQEHADEKEIVSLAVEEKPTALPQYVQPYPSPELNRPQHTIHTVGFGSTAAIPHNEKSGWFSSVKSWFGSKQQLQMQQQQQQQQHQQQQQRGRSSSNCSTMSSPIASPSSYRNFDASNSTAATTSATSSCVTNNNNIVCEVMSPPIYRTGSQKYRRRVIQLSEPPICELDQLTYNATTTTTNKHSSTTATILSSSTATTTIASTPSSSSRINRSAPFYPNYQPPPSSSSVNVHMPPTALTSSSRYVTDTFSILTSASSQPKEIDMCEKRYSMMYHRQQPTPPPSPPSLSASTAATTTTTVEQDLPAAATRVKEMLASPISSMDEHSILSLSNASTSTTTVQQEEEEHKHLSDFSSEEDSSCSSSDSEEEHDEEEDMIAAAQSPTSSPLPASTTLHNTNTTPSTSSLPSSNTVFNHTNHRPRSSRFEFVPRSRLSVYGMQEQRGPPMGTKTIIEEEEEEEE</sequence>
<dbReference type="EMBL" id="JAAECE010000004">
    <property type="protein sequence ID" value="KAF1801789.1"/>
    <property type="molecule type" value="Genomic_DNA"/>
</dbReference>
<dbReference type="InterPro" id="IPR011009">
    <property type="entry name" value="Kinase-like_dom_sf"/>
</dbReference>
<dbReference type="InterPro" id="IPR000719">
    <property type="entry name" value="Prot_kinase_dom"/>
</dbReference>
<feature type="region of interest" description="Disordered" evidence="4">
    <location>
        <begin position="534"/>
        <end position="554"/>
    </location>
</feature>
<feature type="compositionally biased region" description="Low complexity" evidence="4">
    <location>
        <begin position="587"/>
        <end position="605"/>
    </location>
</feature>
<keyword evidence="2 3" id="KW-0067">ATP-binding</keyword>
<evidence type="ECO:0000313" key="6">
    <source>
        <dbReference type="EMBL" id="KAF1801789.1"/>
    </source>
</evidence>
<dbReference type="GO" id="GO:0005524">
    <property type="term" value="F:ATP binding"/>
    <property type="evidence" value="ECO:0007669"/>
    <property type="project" value="UniProtKB-UniRule"/>
</dbReference>
<feature type="region of interest" description="Disordered" evidence="4">
    <location>
        <begin position="345"/>
        <end position="382"/>
    </location>
</feature>
<dbReference type="PROSITE" id="PS00108">
    <property type="entry name" value="PROTEIN_KINASE_ST"/>
    <property type="match status" value="1"/>
</dbReference>
<comment type="caution">
    <text evidence="6">The sequence shown here is derived from an EMBL/GenBank/DDBJ whole genome shotgun (WGS) entry which is preliminary data.</text>
</comment>
<feature type="region of interest" description="Disordered" evidence="4">
    <location>
        <begin position="292"/>
        <end position="312"/>
    </location>
</feature>
<dbReference type="Pfam" id="PF00069">
    <property type="entry name" value="Pkinase"/>
    <property type="match status" value="1"/>
</dbReference>
<dbReference type="FunFam" id="1.10.510.10:FF:000571">
    <property type="entry name" value="Maternal embryonic leucine zipper kinase"/>
    <property type="match status" value="1"/>
</dbReference>
<dbReference type="PANTHER" id="PTHR24346:SF110">
    <property type="entry name" value="NON-SPECIFIC SERINE_THREONINE PROTEIN KINASE"/>
    <property type="match status" value="1"/>
</dbReference>
<dbReference type="PANTHER" id="PTHR24346">
    <property type="entry name" value="MAP/MICROTUBULE AFFINITY-REGULATING KINASE"/>
    <property type="match status" value="1"/>
</dbReference>
<dbReference type="SMART" id="SM00220">
    <property type="entry name" value="S_TKc"/>
    <property type="match status" value="1"/>
</dbReference>
<evidence type="ECO:0000259" key="5">
    <source>
        <dbReference type="PROSITE" id="PS50011"/>
    </source>
</evidence>
<protein>
    <submittedName>
        <fullName evidence="6">Kinase-like domain-containing protein</fullName>
    </submittedName>
</protein>
<keyword evidence="6" id="KW-0418">Kinase</keyword>
<dbReference type="GO" id="GO:0005737">
    <property type="term" value="C:cytoplasm"/>
    <property type="evidence" value="ECO:0007669"/>
    <property type="project" value="TreeGrafter"/>
</dbReference>
<feature type="compositionally biased region" description="Low complexity" evidence="4">
    <location>
        <begin position="614"/>
        <end position="631"/>
    </location>
</feature>